<dbReference type="RefSeq" id="WP_184001391.1">
    <property type="nucleotide sequence ID" value="NZ_BAABIF010000004.1"/>
</dbReference>
<dbReference type="Gene3D" id="1.10.3370.10">
    <property type="entry name" value="SecY subunit domain"/>
    <property type="match status" value="1"/>
</dbReference>
<evidence type="ECO:0000256" key="1">
    <source>
        <dbReference type="ARBA" id="ARBA00004141"/>
    </source>
</evidence>
<keyword evidence="4 10" id="KW-0812">Transmembrane</keyword>
<gene>
    <name evidence="10" type="primary">secY</name>
    <name evidence="12" type="ORF">FHR23_000559</name>
</gene>
<dbReference type="InterPro" id="IPR002208">
    <property type="entry name" value="SecY/SEC61-alpha"/>
</dbReference>
<reference evidence="12 13" key="1">
    <citation type="submission" date="2020-08" db="EMBL/GenBank/DDBJ databases">
        <title>Genomic Encyclopedia of Type Strains, Phase IV (KMG-IV): sequencing the most valuable type-strain genomes for metagenomic binning, comparative biology and taxonomic classification.</title>
        <authorList>
            <person name="Goeker M."/>
        </authorList>
    </citation>
    <scope>NUCLEOTIDE SEQUENCE [LARGE SCALE GENOMIC DNA]</scope>
    <source>
        <strain evidence="12 13">DSM 27203</strain>
    </source>
</reference>
<dbReference type="PIRSF" id="PIRSF004557">
    <property type="entry name" value="SecY"/>
    <property type="match status" value="1"/>
</dbReference>
<comment type="subunit">
    <text evidence="10">Component of the Sec protein translocase complex. Heterotrimer consisting of SecY, SecE and SecG subunits. The heterotrimers can form oligomers, although 1 heterotrimer is thought to be able to translocate proteins. Interacts with the ribosome. Interacts with SecDF, and other proteins may be involved. Interacts with SecA.</text>
</comment>
<keyword evidence="10" id="KW-1003">Cell membrane</keyword>
<organism evidence="12 13">
    <name type="scientific">Stakelama sediminis</name>
    <dbReference type="NCBI Taxonomy" id="463200"/>
    <lineage>
        <taxon>Bacteria</taxon>
        <taxon>Pseudomonadati</taxon>
        <taxon>Pseudomonadota</taxon>
        <taxon>Alphaproteobacteria</taxon>
        <taxon>Sphingomonadales</taxon>
        <taxon>Sphingomonadaceae</taxon>
        <taxon>Stakelama</taxon>
    </lineage>
</organism>
<feature type="transmembrane region" description="Helical" evidence="10">
    <location>
        <begin position="123"/>
        <end position="140"/>
    </location>
</feature>
<feature type="transmembrane region" description="Helical" evidence="10">
    <location>
        <begin position="160"/>
        <end position="180"/>
    </location>
</feature>
<evidence type="ECO:0000313" key="13">
    <source>
        <dbReference type="Proteomes" id="UP000554342"/>
    </source>
</evidence>
<dbReference type="HAMAP" id="MF_01465">
    <property type="entry name" value="SecY"/>
    <property type="match status" value="1"/>
</dbReference>
<comment type="caution">
    <text evidence="12">The sequence shown here is derived from an EMBL/GenBank/DDBJ whole genome shotgun (WGS) entry which is preliminary data.</text>
</comment>
<evidence type="ECO:0000256" key="2">
    <source>
        <dbReference type="ARBA" id="ARBA00005751"/>
    </source>
</evidence>
<dbReference type="InterPro" id="IPR026593">
    <property type="entry name" value="SecY"/>
</dbReference>
<feature type="transmembrane region" description="Helical" evidence="10">
    <location>
        <begin position="192"/>
        <end position="212"/>
    </location>
</feature>
<keyword evidence="6 10" id="KW-1133">Transmembrane helix</keyword>
<dbReference type="AlphaFoldDB" id="A0A840YVR0"/>
<evidence type="ECO:0000313" key="12">
    <source>
        <dbReference type="EMBL" id="MBB5717652.1"/>
    </source>
</evidence>
<evidence type="ECO:0000256" key="5">
    <source>
        <dbReference type="ARBA" id="ARBA00022927"/>
    </source>
</evidence>
<keyword evidence="5 10" id="KW-0653">Protein transport</keyword>
<dbReference type="FunFam" id="1.10.3370.10:FF:000001">
    <property type="entry name" value="Preprotein translocase subunit SecY"/>
    <property type="match status" value="1"/>
</dbReference>
<dbReference type="Proteomes" id="UP000554342">
    <property type="component" value="Unassembled WGS sequence"/>
</dbReference>
<feature type="transmembrane region" description="Helical" evidence="10">
    <location>
        <begin position="279"/>
        <end position="299"/>
    </location>
</feature>
<dbReference type="PANTHER" id="PTHR10906">
    <property type="entry name" value="SECY/SEC61-ALPHA FAMILY MEMBER"/>
    <property type="match status" value="1"/>
</dbReference>
<dbReference type="GO" id="GO:0065002">
    <property type="term" value="P:intracellular protein transmembrane transport"/>
    <property type="evidence" value="ECO:0007669"/>
    <property type="project" value="UniProtKB-UniRule"/>
</dbReference>
<comment type="similarity">
    <text evidence="2 10 11">Belongs to the SecY/SEC61-alpha family.</text>
</comment>
<dbReference type="SUPFAM" id="SSF103491">
    <property type="entry name" value="Preprotein translocase SecY subunit"/>
    <property type="match status" value="1"/>
</dbReference>
<evidence type="ECO:0000256" key="8">
    <source>
        <dbReference type="ARBA" id="ARBA00023136"/>
    </source>
</evidence>
<dbReference type="GO" id="GO:0043952">
    <property type="term" value="P:protein transport by the Sec complex"/>
    <property type="evidence" value="ECO:0007669"/>
    <property type="project" value="UniProtKB-UniRule"/>
</dbReference>
<comment type="function">
    <text evidence="10">The central subunit of the protein translocation channel SecYEG. Consists of two halves formed by TMs 1-5 and 6-10. These two domains form a lateral gate at the front which open onto the bilayer between TMs 2 and 7, and are clamped together by SecE at the back. The channel is closed by both a pore ring composed of hydrophobic SecY resides and a short helix (helix 2A) on the extracellular side of the membrane which forms a plug. The plug probably moves laterally to allow the channel to open. The ring and the pore may move independently.</text>
</comment>
<evidence type="ECO:0000256" key="4">
    <source>
        <dbReference type="ARBA" id="ARBA00022692"/>
    </source>
</evidence>
<feature type="transmembrane region" description="Helical" evidence="10">
    <location>
        <begin position="379"/>
        <end position="401"/>
    </location>
</feature>
<evidence type="ECO:0000256" key="3">
    <source>
        <dbReference type="ARBA" id="ARBA00022448"/>
    </source>
</evidence>
<dbReference type="InterPro" id="IPR023201">
    <property type="entry name" value="SecY_dom_sf"/>
</dbReference>
<name>A0A840YVR0_9SPHN</name>
<keyword evidence="3 10" id="KW-0813">Transport</keyword>
<dbReference type="Pfam" id="PF00344">
    <property type="entry name" value="SecY"/>
    <property type="match status" value="1"/>
</dbReference>
<feature type="transmembrane region" description="Helical" evidence="10">
    <location>
        <begin position="27"/>
        <end position="45"/>
    </location>
</feature>
<dbReference type="EMBL" id="JACIJI010000001">
    <property type="protein sequence ID" value="MBB5717652.1"/>
    <property type="molecule type" value="Genomic_DNA"/>
</dbReference>
<comment type="subcellular location">
    <subcellularLocation>
        <location evidence="10">Cell membrane</location>
        <topology evidence="10">Multi-pass membrane protein</topology>
    </subcellularLocation>
    <subcellularLocation>
        <location evidence="1">Membrane</location>
        <topology evidence="1">Multi-pass membrane protein</topology>
    </subcellularLocation>
</comment>
<feature type="transmembrane region" description="Helical" evidence="10">
    <location>
        <begin position="325"/>
        <end position="347"/>
    </location>
</feature>
<evidence type="ECO:0000256" key="11">
    <source>
        <dbReference type="RuleBase" id="RU004349"/>
    </source>
</evidence>
<evidence type="ECO:0000256" key="10">
    <source>
        <dbReference type="HAMAP-Rule" id="MF_01465"/>
    </source>
</evidence>
<protein>
    <recommendedName>
        <fullName evidence="9 10">Protein translocase subunit SecY</fullName>
    </recommendedName>
</protein>
<keyword evidence="13" id="KW-1185">Reference proteome</keyword>
<feature type="transmembrane region" description="Helical" evidence="10">
    <location>
        <begin position="224"/>
        <end position="243"/>
    </location>
</feature>
<feature type="transmembrane region" description="Helical" evidence="10">
    <location>
        <begin position="407"/>
        <end position="424"/>
    </location>
</feature>
<sequence length="454" mass="48840">MASAADQMSAGLSLANFSKATELKKRLWFTIGALIIFRMLTYVPLPGIDPTALGVLAERTSGGVLDFFNNFSGGSLKRMSITALGVMPYITASIVVQLATSLSPQLAAIKKEGESGRMRLNQYTRYGTVALTAVQGYALAAGLESFGASAGVHAVVQPGWLFRIGAVVSLIGGTMFLMWLGEQITSRGVGNGISLIIMAGIVARLPISLAQLFEGGRSGSVNPLTVAVLIAAVAAIVLFICFMEHAQRRILIQYPKRQTARGMQAERSHLPLKINTSGVIPPIFASSLLLLPLTITQFAGNHVAGQSWWGDAIITLNQYLQHGSLTYMLLYGAGIVFFAFFYTAVVFNPEETADNLKRYGGFIPGIRPGKNTEVYLDYVLTRITVIGAAYLALICLVPEYLVSAMGIPFYLGGTSLLIVVNVTMDTVAQIQSHLLAHQYGDLIKKAKLKGGRRR</sequence>
<dbReference type="PRINTS" id="PR00303">
    <property type="entry name" value="SECYTRNLCASE"/>
</dbReference>
<dbReference type="GO" id="GO:0005886">
    <property type="term" value="C:plasma membrane"/>
    <property type="evidence" value="ECO:0007669"/>
    <property type="project" value="UniProtKB-SubCell"/>
</dbReference>
<keyword evidence="7 10" id="KW-0811">Translocation</keyword>
<dbReference type="GO" id="GO:0006605">
    <property type="term" value="P:protein targeting"/>
    <property type="evidence" value="ECO:0007669"/>
    <property type="project" value="UniProtKB-UniRule"/>
</dbReference>
<evidence type="ECO:0000256" key="9">
    <source>
        <dbReference type="ARBA" id="ARBA00039733"/>
    </source>
</evidence>
<feature type="transmembrane region" description="Helical" evidence="10">
    <location>
        <begin position="81"/>
        <end position="102"/>
    </location>
</feature>
<dbReference type="NCBIfam" id="TIGR00967">
    <property type="entry name" value="3a0501s007"/>
    <property type="match status" value="1"/>
</dbReference>
<proteinExistence type="inferred from homology"/>
<dbReference type="PROSITE" id="PS00756">
    <property type="entry name" value="SECY_2"/>
    <property type="match status" value="1"/>
</dbReference>
<dbReference type="InterPro" id="IPR030659">
    <property type="entry name" value="SecY_CS"/>
</dbReference>
<accession>A0A840YVR0</accession>
<evidence type="ECO:0000256" key="7">
    <source>
        <dbReference type="ARBA" id="ARBA00023010"/>
    </source>
</evidence>
<keyword evidence="8 10" id="KW-0472">Membrane</keyword>
<evidence type="ECO:0000256" key="6">
    <source>
        <dbReference type="ARBA" id="ARBA00022989"/>
    </source>
</evidence>